<dbReference type="EMBL" id="LJIG01000715">
    <property type="protein sequence ID" value="KRT86225.1"/>
    <property type="molecule type" value="Genomic_DNA"/>
</dbReference>
<feature type="non-terminal residue" evidence="1">
    <location>
        <position position="1"/>
    </location>
</feature>
<dbReference type="AlphaFoldDB" id="A0A0T6BG33"/>
<evidence type="ECO:0000313" key="1">
    <source>
        <dbReference type="EMBL" id="KRT86225.1"/>
    </source>
</evidence>
<keyword evidence="2" id="KW-1185">Reference proteome</keyword>
<protein>
    <submittedName>
        <fullName evidence="1">Uncharacterized protein</fullName>
    </submittedName>
</protein>
<evidence type="ECO:0000313" key="2">
    <source>
        <dbReference type="Proteomes" id="UP000051574"/>
    </source>
</evidence>
<dbReference type="OrthoDB" id="6363430at2759"/>
<reference evidence="1 2" key="1">
    <citation type="submission" date="2015-09" db="EMBL/GenBank/DDBJ databases">
        <title>Draft genome of the scarab beetle Oryctes borbonicus.</title>
        <authorList>
            <person name="Meyer J.M."/>
            <person name="Markov G.V."/>
            <person name="Baskaran P."/>
            <person name="Herrmann M."/>
            <person name="Sommer R.J."/>
            <person name="Roedelsperger C."/>
        </authorList>
    </citation>
    <scope>NUCLEOTIDE SEQUENCE [LARGE SCALE GENOMIC DNA]</scope>
    <source>
        <strain evidence="1">OB123</strain>
        <tissue evidence="1">Whole animal</tissue>
    </source>
</reference>
<organism evidence="1 2">
    <name type="scientific">Oryctes borbonicus</name>
    <dbReference type="NCBI Taxonomy" id="1629725"/>
    <lineage>
        <taxon>Eukaryota</taxon>
        <taxon>Metazoa</taxon>
        <taxon>Ecdysozoa</taxon>
        <taxon>Arthropoda</taxon>
        <taxon>Hexapoda</taxon>
        <taxon>Insecta</taxon>
        <taxon>Pterygota</taxon>
        <taxon>Neoptera</taxon>
        <taxon>Endopterygota</taxon>
        <taxon>Coleoptera</taxon>
        <taxon>Polyphaga</taxon>
        <taxon>Scarabaeiformia</taxon>
        <taxon>Scarabaeidae</taxon>
        <taxon>Dynastinae</taxon>
        <taxon>Oryctes</taxon>
    </lineage>
</organism>
<feature type="non-terminal residue" evidence="1">
    <location>
        <position position="122"/>
    </location>
</feature>
<sequence length="122" mass="14577">KNTRFLKLKITHPTMSVKIYMSTGKLFYVRRCRETGDRLRKKNRDFGEDKLSASNLLKIWEEIQLKNTISRTPTIMSKSMNMLRTRRRDNNVKPNRKLDRKSSRGMIYENEELRLKTININA</sequence>
<dbReference type="Proteomes" id="UP000051574">
    <property type="component" value="Unassembled WGS sequence"/>
</dbReference>
<comment type="caution">
    <text evidence="1">The sequence shown here is derived from an EMBL/GenBank/DDBJ whole genome shotgun (WGS) entry which is preliminary data.</text>
</comment>
<gene>
    <name evidence="1" type="ORF">AMK59_2268</name>
</gene>
<accession>A0A0T6BG33</accession>
<name>A0A0T6BG33_9SCAR</name>
<proteinExistence type="predicted"/>